<dbReference type="GO" id="GO:0035657">
    <property type="term" value="C:eRF1 methyltransferase complex"/>
    <property type="evidence" value="ECO:0007669"/>
    <property type="project" value="TreeGrafter"/>
</dbReference>
<dbReference type="GO" id="GO:0003676">
    <property type="term" value="F:nucleic acid binding"/>
    <property type="evidence" value="ECO:0007669"/>
    <property type="project" value="InterPro"/>
</dbReference>
<dbReference type="KEGG" id="cmv:CMUST_08965"/>
<dbReference type="PANTHER" id="PTHR45875">
    <property type="entry name" value="METHYLTRANSFERASE N6AMT1"/>
    <property type="match status" value="1"/>
</dbReference>
<dbReference type="InterPro" id="IPR029063">
    <property type="entry name" value="SAM-dependent_MTases_sf"/>
</dbReference>
<accession>A0A0G3H040</accession>
<evidence type="ECO:0000259" key="7">
    <source>
        <dbReference type="Pfam" id="PF25004"/>
    </source>
</evidence>
<dbReference type="PANTHER" id="PTHR45875:SF1">
    <property type="entry name" value="METHYLTRANSFERASE N6AMT1"/>
    <property type="match status" value="1"/>
</dbReference>
<evidence type="ECO:0000256" key="2">
    <source>
        <dbReference type="ARBA" id="ARBA00022603"/>
    </source>
</evidence>
<keyword evidence="9" id="KW-1185">Reference proteome</keyword>
<gene>
    <name evidence="8" type="ORF">CMUST_08965</name>
</gene>
<dbReference type="PROSITE" id="PS00092">
    <property type="entry name" value="N6_MTASE"/>
    <property type="match status" value="1"/>
</dbReference>
<evidence type="ECO:0000313" key="9">
    <source>
        <dbReference type="Proteomes" id="UP000035199"/>
    </source>
</evidence>
<evidence type="ECO:0000256" key="3">
    <source>
        <dbReference type="ARBA" id="ARBA00022679"/>
    </source>
</evidence>
<dbReference type="EMBL" id="CP011542">
    <property type="protein sequence ID" value="AKK06110.1"/>
    <property type="molecule type" value="Genomic_DNA"/>
</dbReference>
<dbReference type="Proteomes" id="UP000035199">
    <property type="component" value="Chromosome"/>
</dbReference>
<dbReference type="Pfam" id="PF23186">
    <property type="entry name" value="DUF7059"/>
    <property type="match status" value="1"/>
</dbReference>
<evidence type="ECO:0000313" key="8">
    <source>
        <dbReference type="EMBL" id="AKK06110.1"/>
    </source>
</evidence>
<dbReference type="InterPro" id="IPR052190">
    <property type="entry name" value="Euk-Arch_PrmC-MTase"/>
</dbReference>
<dbReference type="CDD" id="cd02440">
    <property type="entry name" value="AdoMet_MTases"/>
    <property type="match status" value="1"/>
</dbReference>
<evidence type="ECO:0000256" key="4">
    <source>
        <dbReference type="ARBA" id="ARBA00022691"/>
    </source>
</evidence>
<dbReference type="GO" id="GO:0008276">
    <property type="term" value="F:protein methyltransferase activity"/>
    <property type="evidence" value="ECO:0007669"/>
    <property type="project" value="TreeGrafter"/>
</dbReference>
<keyword evidence="4" id="KW-0949">S-adenosyl-L-methionine</keyword>
<proteinExistence type="inferred from homology"/>
<dbReference type="GO" id="GO:0032259">
    <property type="term" value="P:methylation"/>
    <property type="evidence" value="ECO:0007669"/>
    <property type="project" value="UniProtKB-KW"/>
</dbReference>
<evidence type="ECO:0000259" key="6">
    <source>
        <dbReference type="Pfam" id="PF23186"/>
    </source>
</evidence>
<dbReference type="InterPro" id="IPR055487">
    <property type="entry name" value="DUF7059"/>
</dbReference>
<dbReference type="STRING" id="571915.CMUST_08965"/>
<dbReference type="PATRIC" id="fig|571915.4.peg.1898"/>
<sequence length="533" mass="57312">MRSPLTKLASSISEVFNSYGFTATGLVDYLGADAMAAARRGEPEAVRFSLAHREGEPLAILISVFLLHDEAPMSSLCAVFGKELCDALVRHGVLGPRSWLYAKDSKHVVSPGVSLDTDVTALIDIQPHLISGKNYFVFSDVDASMLPDYVPGPDHVLGVGAASLSLLNITPSSSASFVLDIGTGSGVQVLGNLDKATFITATDIHSRALDLAEATFAAAGVLDQIELAEGSWCEPVAGRKFDRIVANPPFVVGPPVVSHVYRDSGLNLDGATQRVISDAIFHLRPGGTAHILGAWVHTADQSWRSRIAQWFPESGVAAWVVERDRVDPAQYVGTWLRDESIDPRSVVGRDKTRAWLQHLNDAGVTNVGFGYIALKLFDDATAEDGEVISAAASEILAEELPHSYIGNLGDESLGYFDRMDWLRNHDVRAILDSQFMVAGDVAKEEVFTHDAEGGMGFSRQVIRLTRMSGPCWSHEIDSYIASIIAGLHPKGLSLGEVSELFAVSQGLDSDSILSEVAAVAVDLIRHGFLIPVV</sequence>
<comment type="similarity">
    <text evidence="1">Belongs to the eukaryotic/archaeal PrmC-related family.</text>
</comment>
<dbReference type="Pfam" id="PF25004">
    <property type="entry name" value="DUF7782"/>
    <property type="match status" value="1"/>
</dbReference>
<evidence type="ECO:0000256" key="1">
    <source>
        <dbReference type="ARBA" id="ARBA00006149"/>
    </source>
</evidence>
<dbReference type="Gene3D" id="3.40.50.150">
    <property type="entry name" value="Vaccinia Virus protein VP39"/>
    <property type="match status" value="1"/>
</dbReference>
<dbReference type="GO" id="GO:0008170">
    <property type="term" value="F:N-methyltransferase activity"/>
    <property type="evidence" value="ECO:0007669"/>
    <property type="project" value="UniProtKB-ARBA"/>
</dbReference>
<reference evidence="8 9" key="1">
    <citation type="journal article" date="2015" name="Genome Announc.">
        <title>Complete Genome Sequence of the Type Strain Corynebacterium mustelae DSM 45274, Isolated from Various Tissues of a Male Ferret with Lethal Sepsis.</title>
        <authorList>
            <person name="Ruckert C."/>
            <person name="Eimer J."/>
            <person name="Winkler A."/>
            <person name="Tauch A."/>
        </authorList>
    </citation>
    <scope>NUCLEOTIDE SEQUENCE [LARGE SCALE GENOMIC DNA]</scope>
    <source>
        <strain evidence="8 9">DSM 45274</strain>
    </source>
</reference>
<dbReference type="InterPro" id="IPR007848">
    <property type="entry name" value="Small_mtfrase_dom"/>
</dbReference>
<dbReference type="Pfam" id="PF05175">
    <property type="entry name" value="MTS"/>
    <property type="match status" value="1"/>
</dbReference>
<keyword evidence="2 8" id="KW-0489">Methyltransferase</keyword>
<dbReference type="InterPro" id="IPR002052">
    <property type="entry name" value="DNA_methylase_N6_adenine_CS"/>
</dbReference>
<protein>
    <submittedName>
        <fullName evidence="8">Methyltransferase family protein</fullName>
    </submittedName>
</protein>
<feature type="domain" description="DUF7782" evidence="7">
    <location>
        <begin position="414"/>
        <end position="531"/>
    </location>
</feature>
<feature type="domain" description="DUF7059" evidence="6">
    <location>
        <begin position="20"/>
        <end position="96"/>
    </location>
</feature>
<dbReference type="SUPFAM" id="SSF53335">
    <property type="entry name" value="S-adenosyl-L-methionine-dependent methyltransferases"/>
    <property type="match status" value="1"/>
</dbReference>
<keyword evidence="3 8" id="KW-0808">Transferase</keyword>
<organism evidence="8 9">
    <name type="scientific">Corynebacterium mustelae</name>
    <dbReference type="NCBI Taxonomy" id="571915"/>
    <lineage>
        <taxon>Bacteria</taxon>
        <taxon>Bacillati</taxon>
        <taxon>Actinomycetota</taxon>
        <taxon>Actinomycetes</taxon>
        <taxon>Mycobacteriales</taxon>
        <taxon>Corynebacteriaceae</taxon>
        <taxon>Corynebacterium</taxon>
    </lineage>
</organism>
<dbReference type="AlphaFoldDB" id="A0A0G3H040"/>
<name>A0A0G3H040_9CORY</name>
<dbReference type="InterPro" id="IPR056684">
    <property type="entry name" value="DUF7782"/>
</dbReference>
<evidence type="ECO:0000259" key="5">
    <source>
        <dbReference type="Pfam" id="PF05175"/>
    </source>
</evidence>
<feature type="domain" description="Methyltransferase small" evidence="5">
    <location>
        <begin position="162"/>
        <end position="290"/>
    </location>
</feature>
<dbReference type="GO" id="GO:0008757">
    <property type="term" value="F:S-adenosylmethionine-dependent methyltransferase activity"/>
    <property type="evidence" value="ECO:0007669"/>
    <property type="project" value="TreeGrafter"/>
</dbReference>
<reference evidence="9" key="2">
    <citation type="submission" date="2015-05" db="EMBL/GenBank/DDBJ databases">
        <title>Complete genome sequence of Corynebacterium mustelae DSM 45274, isolated from various tissues of a male ferret with lethal sepsis.</title>
        <authorList>
            <person name="Ruckert C."/>
            <person name="Albersmeier A."/>
            <person name="Winkler A."/>
            <person name="Tauch A."/>
        </authorList>
    </citation>
    <scope>NUCLEOTIDE SEQUENCE [LARGE SCALE GENOMIC DNA]</scope>
    <source>
        <strain evidence="9">DSM 45274</strain>
    </source>
</reference>